<comment type="caution">
    <text evidence="1">The sequence shown here is derived from an EMBL/GenBank/DDBJ whole genome shotgun (WGS) entry which is preliminary data.</text>
</comment>
<dbReference type="EMBL" id="JARKIB010000023">
    <property type="protein sequence ID" value="KAJ7766705.1"/>
    <property type="molecule type" value="Genomic_DNA"/>
</dbReference>
<dbReference type="Proteomes" id="UP001215598">
    <property type="component" value="Unassembled WGS sequence"/>
</dbReference>
<evidence type="ECO:0008006" key="3">
    <source>
        <dbReference type="Google" id="ProtNLM"/>
    </source>
</evidence>
<evidence type="ECO:0000313" key="2">
    <source>
        <dbReference type="Proteomes" id="UP001215598"/>
    </source>
</evidence>
<proteinExistence type="predicted"/>
<dbReference type="Gene3D" id="3.80.10.10">
    <property type="entry name" value="Ribonuclease Inhibitor"/>
    <property type="match status" value="1"/>
</dbReference>
<name>A0AAD7JMY3_9AGAR</name>
<evidence type="ECO:0000313" key="1">
    <source>
        <dbReference type="EMBL" id="KAJ7766705.1"/>
    </source>
</evidence>
<dbReference type="AlphaFoldDB" id="A0AAD7JMY3"/>
<protein>
    <recommendedName>
        <fullName evidence="3">F-box domain-containing protein</fullName>
    </recommendedName>
</protein>
<accession>A0AAD7JMY3</accession>
<dbReference type="InterPro" id="IPR032675">
    <property type="entry name" value="LRR_dom_sf"/>
</dbReference>
<gene>
    <name evidence="1" type="ORF">B0H16DRAFT_1717048</name>
</gene>
<keyword evidence="2" id="KW-1185">Reference proteome</keyword>
<reference evidence="1" key="1">
    <citation type="submission" date="2023-03" db="EMBL/GenBank/DDBJ databases">
        <title>Massive genome expansion in bonnet fungi (Mycena s.s.) driven by repeated elements and novel gene families across ecological guilds.</title>
        <authorList>
            <consortium name="Lawrence Berkeley National Laboratory"/>
            <person name="Harder C.B."/>
            <person name="Miyauchi S."/>
            <person name="Viragh M."/>
            <person name="Kuo A."/>
            <person name="Thoen E."/>
            <person name="Andreopoulos B."/>
            <person name="Lu D."/>
            <person name="Skrede I."/>
            <person name="Drula E."/>
            <person name="Henrissat B."/>
            <person name="Morin E."/>
            <person name="Kohler A."/>
            <person name="Barry K."/>
            <person name="LaButti K."/>
            <person name="Morin E."/>
            <person name="Salamov A."/>
            <person name="Lipzen A."/>
            <person name="Mereny Z."/>
            <person name="Hegedus B."/>
            <person name="Baldrian P."/>
            <person name="Stursova M."/>
            <person name="Weitz H."/>
            <person name="Taylor A."/>
            <person name="Grigoriev I.V."/>
            <person name="Nagy L.G."/>
            <person name="Martin F."/>
            <person name="Kauserud H."/>
        </authorList>
    </citation>
    <scope>NUCLEOTIDE SEQUENCE</scope>
    <source>
        <strain evidence="1">CBHHK182m</strain>
    </source>
</reference>
<organism evidence="1 2">
    <name type="scientific">Mycena metata</name>
    <dbReference type="NCBI Taxonomy" id="1033252"/>
    <lineage>
        <taxon>Eukaryota</taxon>
        <taxon>Fungi</taxon>
        <taxon>Dikarya</taxon>
        <taxon>Basidiomycota</taxon>
        <taxon>Agaricomycotina</taxon>
        <taxon>Agaricomycetes</taxon>
        <taxon>Agaricomycetidae</taxon>
        <taxon>Agaricales</taxon>
        <taxon>Marasmiineae</taxon>
        <taxon>Mycenaceae</taxon>
        <taxon>Mycena</taxon>
    </lineage>
</organism>
<sequence length="449" mass="50736">MSASLVLGHLSNKQSESRTQQTLVGRYSIGVLKTDRQSHPTLKISLSLYAEFVVDGERLRCPRQPSGVLWPLASVSYPRTYRELCESWISRARTTPLSFRLQDDKWDRLPAGPIASLLRTIVGSGRRWRKMDLDVGHHVAEFIFLALEKPFPLLEELLIRRHHTGLPMLFSDAPKLCNVAINYPGWPQAPWHQLTTVRAYDIPLHSCFEILHKSLYLEDATFEVRGDGLITLPTSIFQHDHLQRLSLGASLSVRGSRARDMPMPILEHLATPVLRTLALQFVDWSTRHHNVGPVSPLLSFLPRSPQLHTLEISCMPTTMNGLIQCLQAAPSLVELKLEPVASVFNINPLFVQLTGNNDFLPRLEHLSLIFPRLTAEIIPKTLIVTPLVVVNMLCWRWGTMRLKSFRFAHPPKQSAALGQAIKSNAEFIRLERAGMVLYVGPTDNNDTFL</sequence>
<dbReference type="SUPFAM" id="SSF52047">
    <property type="entry name" value="RNI-like"/>
    <property type="match status" value="1"/>
</dbReference>